<dbReference type="Pfam" id="PF01674">
    <property type="entry name" value="Lipase_2"/>
    <property type="match status" value="1"/>
</dbReference>
<proteinExistence type="predicted"/>
<feature type="chain" id="PRO_5039499733" evidence="1">
    <location>
        <begin position="24"/>
        <end position="318"/>
    </location>
</feature>
<dbReference type="AlphaFoldDB" id="A0A848KKH5"/>
<name>A0A848KKH5_9NOCA</name>
<keyword evidence="3" id="KW-1185">Reference proteome</keyword>
<dbReference type="InterPro" id="IPR029058">
    <property type="entry name" value="AB_hydrolase_fold"/>
</dbReference>
<reference evidence="2 3" key="2">
    <citation type="submission" date="2020-06" db="EMBL/GenBank/DDBJ databases">
        <title>Antribacter stalactiti gen. nov., sp. nov., a new member of the family Nacardiaceae isolated from a cave.</title>
        <authorList>
            <person name="Kim I.S."/>
        </authorList>
    </citation>
    <scope>NUCLEOTIDE SEQUENCE [LARGE SCALE GENOMIC DNA]</scope>
    <source>
        <strain evidence="2 3">YC2-7</strain>
    </source>
</reference>
<dbReference type="GO" id="GO:0016298">
    <property type="term" value="F:lipase activity"/>
    <property type="evidence" value="ECO:0007669"/>
    <property type="project" value="TreeGrafter"/>
</dbReference>
<dbReference type="PANTHER" id="PTHR32015:SF1">
    <property type="entry name" value="LIPASE"/>
    <property type="match status" value="1"/>
</dbReference>
<dbReference type="GO" id="GO:0016042">
    <property type="term" value="P:lipid catabolic process"/>
    <property type="evidence" value="ECO:0007669"/>
    <property type="project" value="InterPro"/>
</dbReference>
<dbReference type="Gene3D" id="3.40.50.1820">
    <property type="entry name" value="alpha/beta hydrolase"/>
    <property type="match status" value="1"/>
</dbReference>
<dbReference type="PANTHER" id="PTHR32015">
    <property type="entry name" value="FASTING INDUCED LIPASE"/>
    <property type="match status" value="1"/>
</dbReference>
<evidence type="ECO:0000313" key="3">
    <source>
        <dbReference type="Proteomes" id="UP000535543"/>
    </source>
</evidence>
<keyword evidence="1" id="KW-0732">Signal</keyword>
<keyword evidence="2" id="KW-0378">Hydrolase</keyword>
<gene>
    <name evidence="2" type="ORF">FGL95_31710</name>
</gene>
<evidence type="ECO:0000313" key="2">
    <source>
        <dbReference type="EMBL" id="NMN99593.1"/>
    </source>
</evidence>
<comment type="caution">
    <text evidence="2">The sequence shown here is derived from an EMBL/GenBank/DDBJ whole genome shotgun (WGS) entry which is preliminary data.</text>
</comment>
<sequence length="318" mass="33323">MIKRPFAKLCLVLAVGAAMLALAAPVAVADPSGPETTSFSSALAYALTHPDADAPGANDWSCHPSASHPRPVVLAHGRTENRYDNWARLAPALSRAGYCVYALNYGHETESVLGLHPAIMGLGDNRLSAKEFATFVDRVRSATGATQVDVVGHSQGVLVVRQYLRFEGGANPSNPSLNKVRTLVSISGANHGISIPGLEPVLLKLMGVAAPIVGTGQQQVFAGSDFIGALNDGSETMPGVNYMAIATRYDEAAIPYGTSFLSAGADATVRNVTLQDGCEIDLSEHFGISYSPRTIGYVLEALDGSAPPPPCQFQPPLP</sequence>
<reference evidence="2 3" key="1">
    <citation type="submission" date="2019-05" db="EMBL/GenBank/DDBJ databases">
        <authorList>
            <person name="Lee S.D."/>
        </authorList>
    </citation>
    <scope>NUCLEOTIDE SEQUENCE [LARGE SCALE GENOMIC DNA]</scope>
    <source>
        <strain evidence="2 3">YC2-7</strain>
    </source>
</reference>
<organism evidence="2 3">
    <name type="scientific">Antrihabitans stalactiti</name>
    <dbReference type="NCBI Taxonomy" id="2584121"/>
    <lineage>
        <taxon>Bacteria</taxon>
        <taxon>Bacillati</taxon>
        <taxon>Actinomycetota</taxon>
        <taxon>Actinomycetes</taxon>
        <taxon>Mycobacteriales</taxon>
        <taxon>Nocardiaceae</taxon>
        <taxon>Antrihabitans</taxon>
    </lineage>
</organism>
<evidence type="ECO:0000256" key="1">
    <source>
        <dbReference type="SAM" id="SignalP"/>
    </source>
</evidence>
<feature type="signal peptide" evidence="1">
    <location>
        <begin position="1"/>
        <end position="23"/>
    </location>
</feature>
<dbReference type="Proteomes" id="UP000535543">
    <property type="component" value="Unassembled WGS sequence"/>
</dbReference>
<protein>
    <submittedName>
        <fullName evidence="2">Alpha/beta fold hydrolase</fullName>
    </submittedName>
</protein>
<dbReference type="RefSeq" id="WP_169595001.1">
    <property type="nucleotide sequence ID" value="NZ_VCQU01000020.1"/>
</dbReference>
<accession>A0A848KKH5</accession>
<dbReference type="EMBL" id="VCQU01000020">
    <property type="protein sequence ID" value="NMN99593.1"/>
    <property type="molecule type" value="Genomic_DNA"/>
</dbReference>
<dbReference type="InterPro" id="IPR002918">
    <property type="entry name" value="Lipase_EstA/Esterase_EstB"/>
</dbReference>
<dbReference type="SUPFAM" id="SSF53474">
    <property type="entry name" value="alpha/beta-Hydrolases"/>
    <property type="match status" value="1"/>
</dbReference>